<feature type="domain" description="C2H2-type" evidence="6">
    <location>
        <begin position="11"/>
        <end position="38"/>
    </location>
</feature>
<keyword evidence="8" id="KW-1185">Reference proteome</keyword>
<evidence type="ECO:0000256" key="3">
    <source>
        <dbReference type="ARBA" id="ARBA00022771"/>
    </source>
</evidence>
<dbReference type="PANTHER" id="PTHR23226">
    <property type="entry name" value="ZINC FINGER AND SCAN DOMAIN-CONTAINING"/>
    <property type="match status" value="1"/>
</dbReference>
<organism evidence="7 8">
    <name type="scientific">Gonapodya prolifera (strain JEL478)</name>
    <name type="common">Monoblepharis prolifera</name>
    <dbReference type="NCBI Taxonomy" id="1344416"/>
    <lineage>
        <taxon>Eukaryota</taxon>
        <taxon>Fungi</taxon>
        <taxon>Fungi incertae sedis</taxon>
        <taxon>Chytridiomycota</taxon>
        <taxon>Chytridiomycota incertae sedis</taxon>
        <taxon>Monoblepharidomycetes</taxon>
        <taxon>Monoblepharidales</taxon>
        <taxon>Gonapodyaceae</taxon>
        <taxon>Gonapodya</taxon>
    </lineage>
</organism>
<dbReference type="GO" id="GO:0000978">
    <property type="term" value="F:RNA polymerase II cis-regulatory region sequence-specific DNA binding"/>
    <property type="evidence" value="ECO:0007669"/>
    <property type="project" value="TreeGrafter"/>
</dbReference>
<evidence type="ECO:0000256" key="5">
    <source>
        <dbReference type="PROSITE-ProRule" id="PRU00042"/>
    </source>
</evidence>
<dbReference type="PANTHER" id="PTHR23226:SF240">
    <property type="entry name" value="GASTRULA ZINC FINGER PROTEIN XLCGF26.1-LIKE-RELATED"/>
    <property type="match status" value="1"/>
</dbReference>
<dbReference type="InterPro" id="IPR036236">
    <property type="entry name" value="Znf_C2H2_sf"/>
</dbReference>
<accession>A0A139A0J3</accession>
<evidence type="ECO:0000313" key="8">
    <source>
        <dbReference type="Proteomes" id="UP000070544"/>
    </source>
</evidence>
<reference evidence="7 8" key="1">
    <citation type="journal article" date="2015" name="Genome Biol. Evol.">
        <title>Phylogenomic analyses indicate that early fungi evolved digesting cell walls of algal ancestors of land plants.</title>
        <authorList>
            <person name="Chang Y."/>
            <person name="Wang S."/>
            <person name="Sekimoto S."/>
            <person name="Aerts A.L."/>
            <person name="Choi C."/>
            <person name="Clum A."/>
            <person name="LaButti K.M."/>
            <person name="Lindquist E.A."/>
            <person name="Yee Ngan C."/>
            <person name="Ohm R.A."/>
            <person name="Salamov A.A."/>
            <person name="Grigoriev I.V."/>
            <person name="Spatafora J.W."/>
            <person name="Berbee M.L."/>
        </authorList>
    </citation>
    <scope>NUCLEOTIDE SEQUENCE [LARGE SCALE GENOMIC DNA]</scope>
    <source>
        <strain evidence="7 8">JEL478</strain>
    </source>
</reference>
<dbReference type="Pfam" id="PF00096">
    <property type="entry name" value="zf-C2H2"/>
    <property type="match status" value="1"/>
</dbReference>
<dbReference type="InterPro" id="IPR013087">
    <property type="entry name" value="Znf_C2H2_type"/>
</dbReference>
<keyword evidence="3 5" id="KW-0863">Zinc-finger</keyword>
<dbReference type="STRING" id="1344416.A0A139A0J3"/>
<dbReference type="Gene3D" id="3.30.160.60">
    <property type="entry name" value="Classic Zinc Finger"/>
    <property type="match status" value="2"/>
</dbReference>
<dbReference type="AlphaFoldDB" id="A0A139A0J3"/>
<dbReference type="OrthoDB" id="4748970at2759"/>
<dbReference type="FunFam" id="3.30.160.60:FF:000100">
    <property type="entry name" value="Zinc finger 45-like"/>
    <property type="match status" value="1"/>
</dbReference>
<dbReference type="GO" id="GO:0008270">
    <property type="term" value="F:zinc ion binding"/>
    <property type="evidence" value="ECO:0007669"/>
    <property type="project" value="UniProtKB-KW"/>
</dbReference>
<dbReference type="Proteomes" id="UP000070544">
    <property type="component" value="Unassembled WGS sequence"/>
</dbReference>
<dbReference type="EMBL" id="KQ965831">
    <property type="protein sequence ID" value="KXS10306.1"/>
    <property type="molecule type" value="Genomic_DNA"/>
</dbReference>
<keyword evidence="4" id="KW-0862">Zinc</keyword>
<protein>
    <recommendedName>
        <fullName evidence="6">C2H2-type domain-containing protein</fullName>
    </recommendedName>
</protein>
<keyword evidence="2" id="KW-0677">Repeat</keyword>
<gene>
    <name evidence="7" type="ORF">M427DRAFT_159559</name>
</gene>
<proteinExistence type="predicted"/>
<dbReference type="SMART" id="SM00355">
    <property type="entry name" value="ZnF_C2H2"/>
    <property type="match status" value="1"/>
</dbReference>
<evidence type="ECO:0000256" key="1">
    <source>
        <dbReference type="ARBA" id="ARBA00022723"/>
    </source>
</evidence>
<evidence type="ECO:0000256" key="4">
    <source>
        <dbReference type="ARBA" id="ARBA00022833"/>
    </source>
</evidence>
<dbReference type="GO" id="GO:0000981">
    <property type="term" value="F:DNA-binding transcription factor activity, RNA polymerase II-specific"/>
    <property type="evidence" value="ECO:0007669"/>
    <property type="project" value="TreeGrafter"/>
</dbReference>
<keyword evidence="1" id="KW-0479">Metal-binding</keyword>
<dbReference type="SUPFAM" id="SSF57667">
    <property type="entry name" value="beta-beta-alpha zinc fingers"/>
    <property type="match status" value="1"/>
</dbReference>
<evidence type="ECO:0000313" key="7">
    <source>
        <dbReference type="EMBL" id="KXS10306.1"/>
    </source>
</evidence>
<name>A0A139A0J3_GONPJ</name>
<evidence type="ECO:0000259" key="6">
    <source>
        <dbReference type="PROSITE" id="PS50157"/>
    </source>
</evidence>
<dbReference type="PROSITE" id="PS00028">
    <property type="entry name" value="ZINC_FINGER_C2H2_1"/>
    <property type="match status" value="1"/>
</dbReference>
<evidence type="ECO:0000256" key="2">
    <source>
        <dbReference type="ARBA" id="ARBA00022737"/>
    </source>
</evidence>
<sequence>MDSTEHSAKLFLCPQCGKSLTRHGHLLRHLRIHEGQKPFLCDSCGSAFGRRGGLGSWGYWQAQNDS</sequence>
<dbReference type="PROSITE" id="PS50157">
    <property type="entry name" value="ZINC_FINGER_C2H2_2"/>
    <property type="match status" value="1"/>
</dbReference>